<keyword evidence="2" id="KW-0732">Signal</keyword>
<dbReference type="EMBL" id="BSPL01000023">
    <property type="protein sequence ID" value="GLS72618.1"/>
    <property type="molecule type" value="Genomic_DNA"/>
</dbReference>
<comment type="caution">
    <text evidence="3">The sequence shown here is derived from an EMBL/GenBank/DDBJ whole genome shotgun (WGS) entry which is preliminary data.</text>
</comment>
<feature type="chain" id="PRO_5041306878" description="AsmA-like C-terminal domain-containing protein" evidence="2">
    <location>
        <begin position="22"/>
        <end position="643"/>
    </location>
</feature>
<dbReference type="Proteomes" id="UP001157440">
    <property type="component" value="Unassembled WGS sequence"/>
</dbReference>
<dbReference type="AlphaFoldDB" id="A0AA37TQU6"/>
<evidence type="ECO:0000256" key="2">
    <source>
        <dbReference type="SAM" id="SignalP"/>
    </source>
</evidence>
<sequence>MIHPKACFRLRSALAAAGAMALLGLGVPLAPVAAQEGAAAVQDITVTDVVLPLGGTLLKAPKLTASGTRLSKEDLAGILRPDSSVPWETRLAQLDAGSLTVPVLTSENVGPGENRQVVTYRDVVARDVRGGRVGELIAAGATISVVAGANRSSGTYGQVRATDLDLAALNRLYTLPGDGKGPVQRVYGTVQVSDVTYSDARGTTVKIARLSGRDLGGRQVPDGWNGAFEIVAAGLQGAHDRRAFAGAAADLIEATALGSLEMQGLSVSDSDPRGPVLFEIGRVGYASAGSDAGTVLQDLAFSRGSLRAHIGRLALAGTSLAPTVAALRGIAVEPGAEAGLSDVEMRRLAPTLGNLTLNELSIDLPSEVAPDPAPPRDARAPARGAGPDANRPGVGKAADPKVADLKAVDPLAVTVSPRPARQIGLRNAVLAFGPPSDGVPSTSRLSLSGLSLPADLLAGAPILGMLPIYGYRDLDLDVVADASLDEKARDLSLREITVTGRDIGTVRLSGTLGGIGPELFSGSLPAATMLMFSGSAKTLDLTVENAGLFERFLTAQSKDMSLKPDELRKEYVTASLLGVPIILGNSAAAKGIGAAMGQFVMKPGKLVVHAKAKEPAGIGFIDLGAARSPAAVLDRLEVEAKAN</sequence>
<accession>A0AA37TQU6</accession>
<name>A0AA37TQU6_9HYPH</name>
<organism evidence="3 4">
    <name type="scientific">Methylobacterium tardum</name>
    <dbReference type="NCBI Taxonomy" id="374432"/>
    <lineage>
        <taxon>Bacteria</taxon>
        <taxon>Pseudomonadati</taxon>
        <taxon>Pseudomonadota</taxon>
        <taxon>Alphaproteobacteria</taxon>
        <taxon>Hyphomicrobiales</taxon>
        <taxon>Methylobacteriaceae</taxon>
        <taxon>Methylobacterium</taxon>
    </lineage>
</organism>
<evidence type="ECO:0000256" key="1">
    <source>
        <dbReference type="SAM" id="MobiDB-lite"/>
    </source>
</evidence>
<feature type="signal peptide" evidence="2">
    <location>
        <begin position="1"/>
        <end position="21"/>
    </location>
</feature>
<dbReference type="RefSeq" id="WP_238195192.1">
    <property type="nucleotide sequence ID" value="NZ_BPQZ01000004.1"/>
</dbReference>
<feature type="compositionally biased region" description="Low complexity" evidence="1">
    <location>
        <begin position="381"/>
        <end position="393"/>
    </location>
</feature>
<evidence type="ECO:0008006" key="5">
    <source>
        <dbReference type="Google" id="ProtNLM"/>
    </source>
</evidence>
<proteinExistence type="predicted"/>
<evidence type="ECO:0000313" key="4">
    <source>
        <dbReference type="Proteomes" id="UP001157440"/>
    </source>
</evidence>
<feature type="region of interest" description="Disordered" evidence="1">
    <location>
        <begin position="365"/>
        <end position="400"/>
    </location>
</feature>
<protein>
    <recommendedName>
        <fullName evidence="5">AsmA-like C-terminal domain-containing protein</fullName>
    </recommendedName>
</protein>
<evidence type="ECO:0000313" key="3">
    <source>
        <dbReference type="EMBL" id="GLS72618.1"/>
    </source>
</evidence>
<keyword evidence="4" id="KW-1185">Reference proteome</keyword>
<gene>
    <name evidence="3" type="ORF">GCM10007890_46330</name>
</gene>
<reference evidence="4" key="1">
    <citation type="journal article" date="2019" name="Int. J. Syst. Evol. Microbiol.">
        <title>The Global Catalogue of Microorganisms (GCM) 10K type strain sequencing project: providing services to taxonomists for standard genome sequencing and annotation.</title>
        <authorList>
            <consortium name="The Broad Institute Genomics Platform"/>
            <consortium name="The Broad Institute Genome Sequencing Center for Infectious Disease"/>
            <person name="Wu L."/>
            <person name="Ma J."/>
        </authorList>
    </citation>
    <scope>NUCLEOTIDE SEQUENCE [LARGE SCALE GENOMIC DNA]</scope>
    <source>
        <strain evidence="4">NBRC 103632</strain>
    </source>
</reference>